<evidence type="ECO:0000256" key="1">
    <source>
        <dbReference type="SAM" id="MobiDB-lite"/>
    </source>
</evidence>
<organism evidence="3 4">
    <name type="scientific">Streptomyces phaeochromogenes</name>
    <dbReference type="NCBI Taxonomy" id="1923"/>
    <lineage>
        <taxon>Bacteria</taxon>
        <taxon>Bacillati</taxon>
        <taxon>Actinomycetota</taxon>
        <taxon>Actinomycetes</taxon>
        <taxon>Kitasatosporales</taxon>
        <taxon>Streptomycetaceae</taxon>
        <taxon>Streptomyces</taxon>
        <taxon>Streptomyces phaeochromogenes group</taxon>
    </lineage>
</organism>
<dbReference type="PROSITE" id="PS51257">
    <property type="entry name" value="PROKAR_LIPOPROTEIN"/>
    <property type="match status" value="1"/>
</dbReference>
<sequence length="198" mass="20393">MTKTTHFTGTGTVVAAVLCLAALSACGGSPVGGSDDTAKDDQVASVASPATKDGASASASSGTEEGVPLRTDMSEDEKKRIQTAWGVCLKSQGVPTADKGIPGMVLPAAGADKYPKEYKACKAKQPITPPQLNPNDPDYADGLRSWVRCMNDKGLKVDTLPDAAGWTWADEPGPVAPGSSQADQIEANCQEEALSAKK</sequence>
<protein>
    <recommendedName>
        <fullName evidence="5">Lipoprotein</fullName>
    </recommendedName>
</protein>
<keyword evidence="2" id="KW-0732">Signal</keyword>
<evidence type="ECO:0000313" key="4">
    <source>
        <dbReference type="Proteomes" id="UP001340816"/>
    </source>
</evidence>
<feature type="chain" id="PRO_5046488560" description="Lipoprotein" evidence="2">
    <location>
        <begin position="28"/>
        <end position="198"/>
    </location>
</feature>
<evidence type="ECO:0000313" key="3">
    <source>
        <dbReference type="EMBL" id="WSD12347.1"/>
    </source>
</evidence>
<evidence type="ECO:0000256" key="2">
    <source>
        <dbReference type="SAM" id="SignalP"/>
    </source>
</evidence>
<keyword evidence="4" id="KW-1185">Reference proteome</keyword>
<proteinExistence type="predicted"/>
<name>A0ABZ1H415_STRPH</name>
<feature type="region of interest" description="Disordered" evidence="1">
    <location>
        <begin position="170"/>
        <end position="198"/>
    </location>
</feature>
<dbReference type="Proteomes" id="UP001340816">
    <property type="component" value="Chromosome"/>
</dbReference>
<reference evidence="3 4" key="1">
    <citation type="submission" date="2022-10" db="EMBL/GenBank/DDBJ databases">
        <title>The complete genomes of actinobacterial strains from the NBC collection.</title>
        <authorList>
            <person name="Joergensen T.S."/>
            <person name="Alvarez Arevalo M."/>
            <person name="Sterndorff E.B."/>
            <person name="Faurdal D."/>
            <person name="Vuksanovic O."/>
            <person name="Mourched A.-S."/>
            <person name="Charusanti P."/>
            <person name="Shaw S."/>
            <person name="Blin K."/>
            <person name="Weber T."/>
        </authorList>
    </citation>
    <scope>NUCLEOTIDE SEQUENCE [LARGE SCALE GENOMIC DNA]</scope>
    <source>
        <strain evidence="3 4">NBC 01752</strain>
    </source>
</reference>
<accession>A0ABZ1H415</accession>
<dbReference type="RefSeq" id="WP_266756704.1">
    <property type="nucleotide sequence ID" value="NZ_CP108011.1"/>
</dbReference>
<feature type="signal peptide" evidence="2">
    <location>
        <begin position="1"/>
        <end position="27"/>
    </location>
</feature>
<feature type="region of interest" description="Disordered" evidence="1">
    <location>
        <begin position="30"/>
        <end position="76"/>
    </location>
</feature>
<evidence type="ECO:0008006" key="5">
    <source>
        <dbReference type="Google" id="ProtNLM"/>
    </source>
</evidence>
<gene>
    <name evidence="3" type="ORF">OHB35_03490</name>
</gene>
<dbReference type="EMBL" id="CP109135">
    <property type="protein sequence ID" value="WSD12347.1"/>
    <property type="molecule type" value="Genomic_DNA"/>
</dbReference>